<keyword evidence="9" id="KW-0812">Transmembrane</keyword>
<dbReference type="Proteomes" id="UP000027265">
    <property type="component" value="Unassembled WGS sequence"/>
</dbReference>
<dbReference type="PANTHER" id="PTHR46300">
    <property type="entry name" value="P450, PUTATIVE (EUROFUNG)-RELATED-RELATED"/>
    <property type="match status" value="1"/>
</dbReference>
<dbReference type="GO" id="GO:0004497">
    <property type="term" value="F:monooxygenase activity"/>
    <property type="evidence" value="ECO:0007669"/>
    <property type="project" value="UniProtKB-KW"/>
</dbReference>
<organism evidence="10 11">
    <name type="scientific">Jaapia argillacea MUCL 33604</name>
    <dbReference type="NCBI Taxonomy" id="933084"/>
    <lineage>
        <taxon>Eukaryota</taxon>
        <taxon>Fungi</taxon>
        <taxon>Dikarya</taxon>
        <taxon>Basidiomycota</taxon>
        <taxon>Agaricomycotina</taxon>
        <taxon>Agaricomycetes</taxon>
        <taxon>Agaricomycetidae</taxon>
        <taxon>Jaapiales</taxon>
        <taxon>Jaapiaceae</taxon>
        <taxon>Jaapia</taxon>
    </lineage>
</organism>
<evidence type="ECO:0000313" key="10">
    <source>
        <dbReference type="EMBL" id="KDQ64908.1"/>
    </source>
</evidence>
<dbReference type="InterPro" id="IPR001128">
    <property type="entry name" value="Cyt_P450"/>
</dbReference>
<feature type="transmembrane region" description="Helical" evidence="9">
    <location>
        <begin position="434"/>
        <end position="454"/>
    </location>
</feature>
<reference evidence="11" key="1">
    <citation type="journal article" date="2014" name="Proc. Natl. Acad. Sci. U.S.A.">
        <title>Extensive sampling of basidiomycete genomes demonstrates inadequacy of the white-rot/brown-rot paradigm for wood decay fungi.</title>
        <authorList>
            <person name="Riley R."/>
            <person name="Salamov A.A."/>
            <person name="Brown D.W."/>
            <person name="Nagy L.G."/>
            <person name="Floudas D."/>
            <person name="Held B.W."/>
            <person name="Levasseur A."/>
            <person name="Lombard V."/>
            <person name="Morin E."/>
            <person name="Otillar R."/>
            <person name="Lindquist E.A."/>
            <person name="Sun H."/>
            <person name="LaButti K.M."/>
            <person name="Schmutz J."/>
            <person name="Jabbour D."/>
            <person name="Luo H."/>
            <person name="Baker S.E."/>
            <person name="Pisabarro A.G."/>
            <person name="Walton J.D."/>
            <person name="Blanchette R.A."/>
            <person name="Henrissat B."/>
            <person name="Martin F."/>
            <person name="Cullen D."/>
            <person name="Hibbett D.S."/>
            <person name="Grigoriev I.V."/>
        </authorList>
    </citation>
    <scope>NUCLEOTIDE SEQUENCE [LARGE SCALE GENOMIC DNA]</scope>
    <source>
        <strain evidence="11">MUCL 33604</strain>
    </source>
</reference>
<dbReference type="AlphaFoldDB" id="A0A067QCX0"/>
<proteinExistence type="inferred from homology"/>
<evidence type="ECO:0000256" key="1">
    <source>
        <dbReference type="ARBA" id="ARBA00001971"/>
    </source>
</evidence>
<keyword evidence="7" id="KW-0408">Iron</keyword>
<dbReference type="InterPro" id="IPR036396">
    <property type="entry name" value="Cyt_P450_sf"/>
</dbReference>
<protein>
    <recommendedName>
        <fullName evidence="12">Cytochrome P450</fullName>
    </recommendedName>
</protein>
<keyword evidence="4" id="KW-0349">Heme</keyword>
<dbReference type="OrthoDB" id="2789670at2759"/>
<dbReference type="InterPro" id="IPR050364">
    <property type="entry name" value="Cytochrome_P450_fung"/>
</dbReference>
<sequence>MALTDSLTAVDVTLALFASWLLKRLWSRKTQLPLPPGPKGLPLIGNLLDMPSVEEWRTLAQWTHEYGDLTYLRIVNQSILFINKPSVAYELLDKRSRIYSDRPYLPMASGLVGWNNSVIFAPYDSDVFREQRKLLQNHIGSKASVKNFWEIQEAKTGRFLKRLLDTPEDFLRHIGWTAGAIILEVTYGYEALEVNDPLIRTAVECIDGLSVVTTPGAFLVDALPFLRFFPSWFPGTGWKKTARKMRDTLHRMADAPMDIVQKRMNTGTAAPSFATNILNSQQLTDDEKNHLKWASASMYAGQRSVSLVQGFFLAMTHFPAVQALAQAELDAVVGSDRLPSLTDRERLPYLEALTNEVLRWSVVGPRGGPHQLTEDDIYDGYLIPKGTIVFPNAWWFLHDPEMYPDPTEFKPERFMGSSPATDPRPFVFGFGRRLGMQFVDSSIFILFAMTLAVFNISKAVDPVTGEVIEPLLEFTSGSVSHPKPFKCSIKPRSTKAEALIQLLN</sequence>
<dbReference type="STRING" id="933084.A0A067QCX0"/>
<evidence type="ECO:0000256" key="7">
    <source>
        <dbReference type="ARBA" id="ARBA00023004"/>
    </source>
</evidence>
<name>A0A067QCX0_9AGAM</name>
<dbReference type="GO" id="GO:0005506">
    <property type="term" value="F:iron ion binding"/>
    <property type="evidence" value="ECO:0007669"/>
    <property type="project" value="InterPro"/>
</dbReference>
<evidence type="ECO:0008006" key="12">
    <source>
        <dbReference type="Google" id="ProtNLM"/>
    </source>
</evidence>
<evidence type="ECO:0000256" key="8">
    <source>
        <dbReference type="ARBA" id="ARBA00023033"/>
    </source>
</evidence>
<dbReference type="InParanoid" id="A0A067QCX0"/>
<dbReference type="InterPro" id="IPR002401">
    <property type="entry name" value="Cyt_P450_E_grp-I"/>
</dbReference>
<dbReference type="Pfam" id="PF00067">
    <property type="entry name" value="p450"/>
    <property type="match status" value="1"/>
</dbReference>
<dbReference type="CDD" id="cd11065">
    <property type="entry name" value="CYP64-like"/>
    <property type="match status" value="1"/>
</dbReference>
<evidence type="ECO:0000256" key="6">
    <source>
        <dbReference type="ARBA" id="ARBA00023002"/>
    </source>
</evidence>
<keyword evidence="8" id="KW-0503">Monooxygenase</keyword>
<keyword evidence="6" id="KW-0560">Oxidoreductase</keyword>
<evidence type="ECO:0000256" key="9">
    <source>
        <dbReference type="SAM" id="Phobius"/>
    </source>
</evidence>
<dbReference type="GO" id="GO:0016705">
    <property type="term" value="F:oxidoreductase activity, acting on paired donors, with incorporation or reduction of molecular oxygen"/>
    <property type="evidence" value="ECO:0007669"/>
    <property type="project" value="InterPro"/>
</dbReference>
<evidence type="ECO:0000256" key="5">
    <source>
        <dbReference type="ARBA" id="ARBA00022723"/>
    </source>
</evidence>
<keyword evidence="9" id="KW-0472">Membrane</keyword>
<accession>A0A067QCX0</accession>
<keyword evidence="9" id="KW-1133">Transmembrane helix</keyword>
<dbReference type="EMBL" id="KL197709">
    <property type="protein sequence ID" value="KDQ64908.1"/>
    <property type="molecule type" value="Genomic_DNA"/>
</dbReference>
<comment type="pathway">
    <text evidence="2">Secondary metabolite biosynthesis.</text>
</comment>
<evidence type="ECO:0000313" key="11">
    <source>
        <dbReference type="Proteomes" id="UP000027265"/>
    </source>
</evidence>
<gene>
    <name evidence="10" type="ORF">JAAARDRAFT_28562</name>
</gene>
<dbReference type="Gene3D" id="1.10.630.10">
    <property type="entry name" value="Cytochrome P450"/>
    <property type="match status" value="1"/>
</dbReference>
<dbReference type="PANTHER" id="PTHR46300:SF7">
    <property type="entry name" value="P450, PUTATIVE (EUROFUNG)-RELATED"/>
    <property type="match status" value="1"/>
</dbReference>
<dbReference type="SUPFAM" id="SSF48264">
    <property type="entry name" value="Cytochrome P450"/>
    <property type="match status" value="1"/>
</dbReference>
<evidence type="ECO:0000256" key="4">
    <source>
        <dbReference type="ARBA" id="ARBA00022617"/>
    </source>
</evidence>
<keyword evidence="5" id="KW-0479">Metal-binding</keyword>
<comment type="similarity">
    <text evidence="3">Belongs to the cytochrome P450 family.</text>
</comment>
<dbReference type="GO" id="GO:0020037">
    <property type="term" value="F:heme binding"/>
    <property type="evidence" value="ECO:0007669"/>
    <property type="project" value="InterPro"/>
</dbReference>
<dbReference type="PRINTS" id="PR00463">
    <property type="entry name" value="EP450I"/>
</dbReference>
<evidence type="ECO:0000256" key="2">
    <source>
        <dbReference type="ARBA" id="ARBA00005179"/>
    </source>
</evidence>
<evidence type="ECO:0000256" key="3">
    <source>
        <dbReference type="ARBA" id="ARBA00010617"/>
    </source>
</evidence>
<dbReference type="HOGENOM" id="CLU_001570_2_3_1"/>
<keyword evidence="11" id="KW-1185">Reference proteome</keyword>
<comment type="cofactor">
    <cofactor evidence="1">
        <name>heme</name>
        <dbReference type="ChEBI" id="CHEBI:30413"/>
    </cofactor>
</comment>